<organism evidence="3 4">
    <name type="scientific">Paramuricea clavata</name>
    <name type="common">Red gorgonian</name>
    <name type="synonym">Violescent sea-whip</name>
    <dbReference type="NCBI Taxonomy" id="317549"/>
    <lineage>
        <taxon>Eukaryota</taxon>
        <taxon>Metazoa</taxon>
        <taxon>Cnidaria</taxon>
        <taxon>Anthozoa</taxon>
        <taxon>Octocorallia</taxon>
        <taxon>Malacalcyonacea</taxon>
        <taxon>Plexauridae</taxon>
        <taxon>Paramuricea</taxon>
    </lineage>
</organism>
<name>A0A6S7KH11_PARCT</name>
<protein>
    <submittedName>
        <fullName evidence="3">Uncharacterized protein</fullName>
    </submittedName>
</protein>
<reference evidence="3" key="1">
    <citation type="submission" date="2020-04" db="EMBL/GenBank/DDBJ databases">
        <authorList>
            <person name="Alioto T."/>
            <person name="Alioto T."/>
            <person name="Gomez Garrido J."/>
        </authorList>
    </citation>
    <scope>NUCLEOTIDE SEQUENCE</scope>
    <source>
        <strain evidence="3">A484AB</strain>
    </source>
</reference>
<evidence type="ECO:0000256" key="1">
    <source>
        <dbReference type="SAM" id="MobiDB-lite"/>
    </source>
</evidence>
<evidence type="ECO:0000256" key="2">
    <source>
        <dbReference type="SAM" id="SignalP"/>
    </source>
</evidence>
<evidence type="ECO:0000313" key="3">
    <source>
        <dbReference type="EMBL" id="CAB4041981.1"/>
    </source>
</evidence>
<proteinExistence type="predicted"/>
<feature type="region of interest" description="Disordered" evidence="1">
    <location>
        <begin position="197"/>
        <end position="231"/>
    </location>
</feature>
<gene>
    <name evidence="3" type="ORF">PACLA_8A062349</name>
</gene>
<feature type="signal peptide" evidence="2">
    <location>
        <begin position="1"/>
        <end position="20"/>
    </location>
</feature>
<keyword evidence="2" id="KW-0732">Signal</keyword>
<feature type="chain" id="PRO_5043703014" evidence="2">
    <location>
        <begin position="21"/>
        <end position="255"/>
    </location>
</feature>
<comment type="caution">
    <text evidence="3">The sequence shown here is derived from an EMBL/GenBank/DDBJ whole genome shotgun (WGS) entry which is preliminary data.</text>
</comment>
<dbReference type="Proteomes" id="UP001152795">
    <property type="component" value="Unassembled WGS sequence"/>
</dbReference>
<dbReference type="EMBL" id="CACRXK020029260">
    <property type="protein sequence ID" value="CAB4041981.1"/>
    <property type="molecule type" value="Genomic_DNA"/>
</dbReference>
<sequence length="255" mass="27538">MLKLTLVCVVTFAGFNVAASVNTSVVTNTTVPTAIPRYQTDRYLPDHEYARERCVECDIRRLKCCGKYYTCVGNCSGHPCDKDSQCGGGCCVNGTCTESCSTPDQRRCVECDIPRRKCCGKYYICAGNCSGHSCDEDSQCGGGCCRSGNCTESCSTPFELTTLQVGLVAGGSALALSLACTCTCKCVSSRRRRNKKPQNVIINMHAPTNGNPQPSKPHEIPMGAYYASTPPGNPPEGINYGYRQAKFDKTGRPIR</sequence>
<accession>A0A6S7KH11</accession>
<dbReference type="AlphaFoldDB" id="A0A6S7KH11"/>
<evidence type="ECO:0000313" key="4">
    <source>
        <dbReference type="Proteomes" id="UP001152795"/>
    </source>
</evidence>
<keyword evidence="4" id="KW-1185">Reference proteome</keyword>